<sequence>MLYSDSRGAAAAALTSSLCLLRAQITDTMPIVFGATGFTAQFVGGCADVLPGGTLQWAVAGRNRDRLQKSTHSDYQMGLQGKPELKCVEVIVTDVTETESLAIMCKQGIIVLNCVGPYRFYGETVVKACIENVSFLTINTGPEVISHGFADSASLRRIRKKFGHKPLPVVGTRIKKRGALFFSKEIEQYAVPFKGSDPSVSLTASSVAFQTPLCLLYMAYVGIGGLFSVLKTLFAGMVFWFMVKFRVDRGLLTQFPEFFSFGLFSKTGPTRKPFCHCCLIPDEWTSFCLRFMGEVYTTGQDKPNATSILSVICVECVTSCLTHCPFIGPRWGGLYTPGSAFARTTLIDHLNKHGIQFSLKNGQ</sequence>
<dbReference type="GO" id="GO:0009247">
    <property type="term" value="P:glycolipid biosynthetic process"/>
    <property type="evidence" value="ECO:0007669"/>
    <property type="project" value="TreeGrafter"/>
</dbReference>
<dbReference type="GO" id="GO:0005886">
    <property type="term" value="C:plasma membrane"/>
    <property type="evidence" value="ECO:0007669"/>
    <property type="project" value="TreeGrafter"/>
</dbReference>
<keyword evidence="3" id="KW-1133">Transmembrane helix</keyword>
<reference evidence="5" key="2">
    <citation type="submission" date="2025-09" db="UniProtKB">
        <authorList>
            <consortium name="Ensembl"/>
        </authorList>
    </citation>
    <scope>IDENTIFICATION</scope>
</reference>
<accession>A0A673MIR9</accession>
<evidence type="ECO:0000256" key="1">
    <source>
        <dbReference type="ARBA" id="ARBA00038048"/>
    </source>
</evidence>
<organism evidence="5 6">
    <name type="scientific">Sinocyclocheilus rhinocerous</name>
    <dbReference type="NCBI Taxonomy" id="307959"/>
    <lineage>
        <taxon>Eukaryota</taxon>
        <taxon>Metazoa</taxon>
        <taxon>Chordata</taxon>
        <taxon>Craniata</taxon>
        <taxon>Vertebrata</taxon>
        <taxon>Euteleostomi</taxon>
        <taxon>Actinopterygii</taxon>
        <taxon>Neopterygii</taxon>
        <taxon>Teleostei</taxon>
        <taxon>Ostariophysi</taxon>
        <taxon>Cypriniformes</taxon>
        <taxon>Cyprinidae</taxon>
        <taxon>Cyprininae</taxon>
        <taxon>Sinocyclocheilus</taxon>
    </lineage>
</organism>
<evidence type="ECO:0000256" key="2">
    <source>
        <dbReference type="ARBA" id="ARBA00039852"/>
    </source>
</evidence>
<dbReference type="Ensembl" id="ENSSRHT00000090443.1">
    <property type="protein sequence ID" value="ENSSRHP00000088068.1"/>
    <property type="gene ID" value="ENSSRHG00000043521.1"/>
</dbReference>
<dbReference type="AlphaFoldDB" id="A0A673MIR9"/>
<dbReference type="PANTHER" id="PTHR12286:SF5">
    <property type="entry name" value="SACCHAROPINE DEHYDROGENASE-LIKE OXIDOREDUCTASE"/>
    <property type="match status" value="1"/>
</dbReference>
<feature type="domain" description="Saccharopine dehydrogenase NADP binding" evidence="4">
    <location>
        <begin position="32"/>
        <end position="132"/>
    </location>
</feature>
<dbReference type="InterPro" id="IPR051276">
    <property type="entry name" value="Saccharopine_DH-like_oxidrdct"/>
</dbReference>
<feature type="transmembrane region" description="Helical" evidence="3">
    <location>
        <begin position="215"/>
        <end position="243"/>
    </location>
</feature>
<dbReference type="Pfam" id="PF03435">
    <property type="entry name" value="Sacchrp_dh_NADP"/>
    <property type="match status" value="1"/>
</dbReference>
<protein>
    <recommendedName>
        <fullName evidence="2">Saccharopine dehydrogenase-like oxidoreductase</fullName>
    </recommendedName>
</protein>
<evidence type="ECO:0000313" key="5">
    <source>
        <dbReference type="Ensembl" id="ENSSRHP00000088068.1"/>
    </source>
</evidence>
<dbReference type="Gene3D" id="3.40.50.720">
    <property type="entry name" value="NAD(P)-binding Rossmann-like Domain"/>
    <property type="match status" value="1"/>
</dbReference>
<comment type="similarity">
    <text evidence="1">Belongs to the saccharopine dehydrogenase family.</text>
</comment>
<dbReference type="PANTHER" id="PTHR12286">
    <property type="entry name" value="SACCHAROPINE DEHYDROGENASE-LIKE OXIDOREDUCTASE"/>
    <property type="match status" value="1"/>
</dbReference>
<dbReference type="InterPro" id="IPR005097">
    <property type="entry name" value="Sacchrp_dh_NADP-bd"/>
</dbReference>
<keyword evidence="3" id="KW-0812">Transmembrane</keyword>
<proteinExistence type="inferred from homology"/>
<dbReference type="GO" id="GO:0005811">
    <property type="term" value="C:lipid droplet"/>
    <property type="evidence" value="ECO:0007669"/>
    <property type="project" value="TreeGrafter"/>
</dbReference>
<keyword evidence="6" id="KW-1185">Reference proteome</keyword>
<dbReference type="Proteomes" id="UP000472270">
    <property type="component" value="Unassembled WGS sequence"/>
</dbReference>
<reference evidence="5" key="1">
    <citation type="submission" date="2025-08" db="UniProtKB">
        <authorList>
            <consortium name="Ensembl"/>
        </authorList>
    </citation>
    <scope>IDENTIFICATION</scope>
</reference>
<dbReference type="GO" id="GO:0005739">
    <property type="term" value="C:mitochondrion"/>
    <property type="evidence" value="ECO:0007669"/>
    <property type="project" value="TreeGrafter"/>
</dbReference>
<evidence type="ECO:0000256" key="3">
    <source>
        <dbReference type="SAM" id="Phobius"/>
    </source>
</evidence>
<evidence type="ECO:0000313" key="6">
    <source>
        <dbReference type="Proteomes" id="UP000472270"/>
    </source>
</evidence>
<name>A0A673MIR9_9TELE</name>
<evidence type="ECO:0000259" key="4">
    <source>
        <dbReference type="Pfam" id="PF03435"/>
    </source>
</evidence>
<keyword evidence="3" id="KW-0472">Membrane</keyword>